<dbReference type="RefSeq" id="WP_127741838.1">
    <property type="nucleotide sequence ID" value="NZ_RZTZ01000017.1"/>
</dbReference>
<keyword evidence="2" id="KW-1185">Reference proteome</keyword>
<dbReference type="EMBL" id="RZTZ01000017">
    <property type="protein sequence ID" value="RVT57405.1"/>
    <property type="molecule type" value="Genomic_DNA"/>
</dbReference>
<dbReference type="AlphaFoldDB" id="A0A437K4G6"/>
<evidence type="ECO:0000313" key="1">
    <source>
        <dbReference type="EMBL" id="RVT57405.1"/>
    </source>
</evidence>
<proteinExistence type="predicted"/>
<name>A0A437K4G6_9BACI</name>
<evidence type="ECO:0000313" key="2">
    <source>
        <dbReference type="Proteomes" id="UP000288024"/>
    </source>
</evidence>
<dbReference type="Proteomes" id="UP000288024">
    <property type="component" value="Unassembled WGS sequence"/>
</dbReference>
<reference evidence="1 2" key="1">
    <citation type="submission" date="2019-01" db="EMBL/GenBank/DDBJ databases">
        <title>Bacillus sp. M5HDSG1-1, whole genome shotgun sequence.</title>
        <authorList>
            <person name="Tuo L."/>
        </authorList>
    </citation>
    <scope>NUCLEOTIDE SEQUENCE [LARGE SCALE GENOMIC DNA]</scope>
    <source>
        <strain evidence="1 2">M5HDSG1-1</strain>
    </source>
</reference>
<organism evidence="1 2">
    <name type="scientific">Niallia taxi</name>
    <dbReference type="NCBI Taxonomy" id="2499688"/>
    <lineage>
        <taxon>Bacteria</taxon>
        <taxon>Bacillati</taxon>
        <taxon>Bacillota</taxon>
        <taxon>Bacilli</taxon>
        <taxon>Bacillales</taxon>
        <taxon>Bacillaceae</taxon>
        <taxon>Niallia</taxon>
    </lineage>
</organism>
<protein>
    <submittedName>
        <fullName evidence="1">Uncharacterized protein</fullName>
    </submittedName>
</protein>
<sequence>MEIQHSIRTWLANKTGLTTTWIYDGVKLPTVKPFLTIEQMQNNISQVAKLRETMLTTYRFQVGLFASSSSERARLQEQVKKLLMFEEIPLITATTPAETVGSFYAQVTAEVPIPAEDVSSTTNFHHLYFDIEVEITQNRRNN</sequence>
<gene>
    <name evidence="1" type="ORF">EM808_24580</name>
</gene>
<accession>A0A437K4G6</accession>
<comment type="caution">
    <text evidence="1">The sequence shown here is derived from an EMBL/GenBank/DDBJ whole genome shotgun (WGS) entry which is preliminary data.</text>
</comment>